<name>A0A0A5G3B8_9BACI</name>
<gene>
    <name evidence="6" type="ORF">N784_08660</name>
</gene>
<organism evidence="6 7">
    <name type="scientific">Pontibacillus litoralis JSM 072002</name>
    <dbReference type="NCBI Taxonomy" id="1385512"/>
    <lineage>
        <taxon>Bacteria</taxon>
        <taxon>Bacillati</taxon>
        <taxon>Bacillota</taxon>
        <taxon>Bacilli</taxon>
        <taxon>Bacillales</taxon>
        <taxon>Bacillaceae</taxon>
        <taxon>Pontibacillus</taxon>
    </lineage>
</organism>
<keyword evidence="7" id="KW-1185">Reference proteome</keyword>
<evidence type="ECO:0000256" key="1">
    <source>
        <dbReference type="ARBA" id="ARBA00001974"/>
    </source>
</evidence>
<dbReference type="GO" id="GO:0016491">
    <property type="term" value="F:oxidoreductase activity"/>
    <property type="evidence" value="ECO:0007669"/>
    <property type="project" value="UniProtKB-KW"/>
</dbReference>
<dbReference type="PANTHER" id="PTHR13847:SF286">
    <property type="entry name" value="D-AMINO ACID DEHYDROGENASE"/>
    <property type="match status" value="1"/>
</dbReference>
<dbReference type="Pfam" id="PF01266">
    <property type="entry name" value="DAO"/>
    <property type="match status" value="1"/>
</dbReference>
<dbReference type="InterPro" id="IPR036188">
    <property type="entry name" value="FAD/NAD-bd_sf"/>
</dbReference>
<dbReference type="PANTHER" id="PTHR13847">
    <property type="entry name" value="SARCOSINE DEHYDROGENASE-RELATED"/>
    <property type="match status" value="1"/>
</dbReference>
<keyword evidence="4" id="KW-0560">Oxidoreductase</keyword>
<dbReference type="AlphaFoldDB" id="A0A0A5G3B8"/>
<evidence type="ECO:0000256" key="4">
    <source>
        <dbReference type="ARBA" id="ARBA00023002"/>
    </source>
</evidence>
<dbReference type="eggNOG" id="COG0665">
    <property type="taxonomic scope" value="Bacteria"/>
</dbReference>
<comment type="similarity">
    <text evidence="2">Belongs to the DadA oxidoreductase family.</text>
</comment>
<dbReference type="SUPFAM" id="SSF51905">
    <property type="entry name" value="FAD/NAD(P)-binding domain"/>
    <property type="match status" value="1"/>
</dbReference>
<proteinExistence type="inferred from homology"/>
<dbReference type="RefSeq" id="WP_036835310.1">
    <property type="nucleotide sequence ID" value="NZ_AVPG01000021.1"/>
</dbReference>
<evidence type="ECO:0000256" key="3">
    <source>
        <dbReference type="ARBA" id="ARBA00022630"/>
    </source>
</evidence>
<evidence type="ECO:0000256" key="2">
    <source>
        <dbReference type="ARBA" id="ARBA00009410"/>
    </source>
</evidence>
<dbReference type="Gene3D" id="3.50.50.60">
    <property type="entry name" value="FAD/NAD(P)-binding domain"/>
    <property type="match status" value="1"/>
</dbReference>
<dbReference type="InterPro" id="IPR006076">
    <property type="entry name" value="FAD-dep_OxRdtase"/>
</dbReference>
<reference evidence="6 7" key="1">
    <citation type="submission" date="2013-08" db="EMBL/GenBank/DDBJ databases">
        <authorList>
            <person name="Huang J."/>
            <person name="Wang G."/>
        </authorList>
    </citation>
    <scope>NUCLEOTIDE SEQUENCE [LARGE SCALE GENOMIC DNA]</scope>
    <source>
        <strain evidence="6 7">JSM 072002</strain>
    </source>
</reference>
<evidence type="ECO:0000313" key="7">
    <source>
        <dbReference type="Proteomes" id="UP000030401"/>
    </source>
</evidence>
<comment type="caution">
    <text evidence="6">The sequence shown here is derived from an EMBL/GenBank/DDBJ whole genome shotgun (WGS) entry which is preliminary data.</text>
</comment>
<dbReference type="EMBL" id="AVPG01000021">
    <property type="protein sequence ID" value="KGX85570.1"/>
    <property type="molecule type" value="Genomic_DNA"/>
</dbReference>
<protein>
    <submittedName>
        <fullName evidence="6">Oxidoreductase</fullName>
    </submittedName>
</protein>
<dbReference type="SUPFAM" id="SSF54373">
    <property type="entry name" value="FAD-linked reductases, C-terminal domain"/>
    <property type="match status" value="1"/>
</dbReference>
<dbReference type="GO" id="GO:0005737">
    <property type="term" value="C:cytoplasm"/>
    <property type="evidence" value="ECO:0007669"/>
    <property type="project" value="TreeGrafter"/>
</dbReference>
<evidence type="ECO:0000259" key="5">
    <source>
        <dbReference type="Pfam" id="PF01266"/>
    </source>
</evidence>
<dbReference type="OrthoDB" id="9805337at2"/>
<keyword evidence="3" id="KW-0285">Flavoprotein</keyword>
<feature type="domain" description="FAD dependent oxidoreductase" evidence="5">
    <location>
        <begin position="4"/>
        <end position="350"/>
    </location>
</feature>
<dbReference type="STRING" id="1385512.N784_08660"/>
<evidence type="ECO:0000313" key="6">
    <source>
        <dbReference type="EMBL" id="KGX85570.1"/>
    </source>
</evidence>
<dbReference type="Proteomes" id="UP000030401">
    <property type="component" value="Unassembled WGS sequence"/>
</dbReference>
<dbReference type="Gene3D" id="3.30.9.10">
    <property type="entry name" value="D-Amino Acid Oxidase, subunit A, domain 2"/>
    <property type="match status" value="1"/>
</dbReference>
<accession>A0A0A5G3B8</accession>
<comment type="cofactor">
    <cofactor evidence="1">
        <name>FAD</name>
        <dbReference type="ChEBI" id="CHEBI:57692"/>
    </cofactor>
</comment>
<sequence length="367" mass="39716">MNKYVIIGAGILGASTAYHLTKQGAKVVIVDREHVGQATEAAAGIVCPWLTKRRNNDWYRLVTGGAAYYPSLVEMLKEDGETETGYAQVGAINIFSKEEMLNNKMKVALERKERNPEMGEITKLNIEETNELFPLLAPEYGAVHISGGARVNGAALRDALIRAAVKNGATYIKGEATLVKKGNRLVGASVHGETIYADAVIVAAGAWGKQLLEPIDVHIPISYEKAQIVHLHIPNNIETKDWPVVMPPFGQYFLTFAGGKIVIGATAEHLVQDTRVTIRGVHEIMNKALKVAPGFASCMYVQTKVGFRPFIPQSTPVAYPVPNIDNLYVANGLGASGLTAGPFLGKELAHSILELPTEIDMSLYARG</sequence>